<evidence type="ECO:0000256" key="18">
    <source>
        <dbReference type="ARBA" id="ARBA00048679"/>
    </source>
</evidence>
<keyword evidence="7 21" id="KW-0812">Transmembrane</keyword>
<dbReference type="PROSITE" id="PS50011">
    <property type="entry name" value="PROTEIN_KINASE_DOM"/>
    <property type="match status" value="3"/>
</dbReference>
<evidence type="ECO:0000256" key="12">
    <source>
        <dbReference type="ARBA" id="ARBA00022840"/>
    </source>
</evidence>
<feature type="domain" description="Protein kinase" evidence="22">
    <location>
        <begin position="1762"/>
        <end position="2116"/>
    </location>
</feature>
<evidence type="ECO:0000256" key="7">
    <source>
        <dbReference type="ARBA" id="ARBA00022692"/>
    </source>
</evidence>
<keyword evidence="13 21" id="KW-1133">Transmembrane helix</keyword>
<dbReference type="PANTHER" id="PTHR48006:SF66">
    <property type="entry name" value="PROTEIN KINASE DOMAIN-CONTAINING PROTEIN"/>
    <property type="match status" value="1"/>
</dbReference>
<dbReference type="PANTHER" id="PTHR48006">
    <property type="entry name" value="LEUCINE-RICH REPEAT-CONTAINING PROTEIN DDB_G0281931-RELATED"/>
    <property type="match status" value="1"/>
</dbReference>
<feature type="domain" description="Protein kinase" evidence="22">
    <location>
        <begin position="467"/>
        <end position="740"/>
    </location>
</feature>
<dbReference type="InterPro" id="IPR000719">
    <property type="entry name" value="Prot_kinase_dom"/>
</dbReference>
<evidence type="ECO:0000256" key="13">
    <source>
        <dbReference type="ARBA" id="ARBA00022989"/>
    </source>
</evidence>
<proteinExistence type="predicted"/>
<evidence type="ECO:0000256" key="8">
    <source>
        <dbReference type="ARBA" id="ARBA00022729"/>
    </source>
</evidence>
<dbReference type="InterPro" id="IPR017441">
    <property type="entry name" value="Protein_kinase_ATP_BS"/>
</dbReference>
<dbReference type="PROSITE" id="PS51450">
    <property type="entry name" value="LRR"/>
    <property type="match status" value="1"/>
</dbReference>
<evidence type="ECO:0000256" key="10">
    <source>
        <dbReference type="ARBA" id="ARBA00022741"/>
    </source>
</evidence>
<reference evidence="23 24" key="1">
    <citation type="submission" date="2021-05" db="EMBL/GenBank/DDBJ databases">
        <title>Genome Assembly of Synthetic Allotetraploid Brassica napus Reveals Homoeologous Exchanges between Subgenomes.</title>
        <authorList>
            <person name="Davis J.T."/>
        </authorList>
    </citation>
    <scope>NUCLEOTIDE SEQUENCE [LARGE SCALE GENOMIC DNA]</scope>
    <source>
        <strain evidence="24">cv. Da-Ae</strain>
        <tissue evidence="23">Seedling</tissue>
    </source>
</reference>
<dbReference type="SUPFAM" id="SSF56112">
    <property type="entry name" value="Protein kinase-like (PK-like)"/>
    <property type="match status" value="3"/>
</dbReference>
<evidence type="ECO:0000256" key="6">
    <source>
        <dbReference type="ARBA" id="ARBA00022679"/>
    </source>
</evidence>
<evidence type="ECO:0000256" key="9">
    <source>
        <dbReference type="ARBA" id="ARBA00022737"/>
    </source>
</evidence>
<dbReference type="Pfam" id="PF11721">
    <property type="entry name" value="Malectin"/>
    <property type="match status" value="2"/>
</dbReference>
<evidence type="ECO:0000256" key="3">
    <source>
        <dbReference type="ARBA" id="ARBA00022527"/>
    </source>
</evidence>
<dbReference type="InterPro" id="IPR008271">
    <property type="entry name" value="Ser/Thr_kinase_AS"/>
</dbReference>
<feature type="transmembrane region" description="Helical" evidence="21">
    <location>
        <begin position="1887"/>
        <end position="1920"/>
    </location>
</feature>
<dbReference type="Gene3D" id="3.80.10.10">
    <property type="entry name" value="Ribonuclease Inhibitor"/>
    <property type="match status" value="3"/>
</dbReference>
<keyword evidence="4" id="KW-0597">Phosphoprotein</keyword>
<dbReference type="InterPro" id="IPR021720">
    <property type="entry name" value="Malectin_dom"/>
</dbReference>
<keyword evidence="11" id="KW-0418">Kinase</keyword>
<comment type="subcellular location">
    <subcellularLocation>
        <location evidence="1">Membrane</location>
        <topology evidence="1">Single-pass type I membrane protein</topology>
    </subcellularLocation>
</comment>
<evidence type="ECO:0000256" key="20">
    <source>
        <dbReference type="SAM" id="MobiDB-lite"/>
    </source>
</evidence>
<feature type="binding site" evidence="19">
    <location>
        <position position="495"/>
    </location>
    <ligand>
        <name>ATP</name>
        <dbReference type="ChEBI" id="CHEBI:30616"/>
    </ligand>
</feature>
<dbReference type="Gene3D" id="2.60.120.430">
    <property type="entry name" value="Galactose-binding lectin"/>
    <property type="match status" value="2"/>
</dbReference>
<evidence type="ECO:0000256" key="14">
    <source>
        <dbReference type="ARBA" id="ARBA00023136"/>
    </source>
</evidence>
<sequence>MTNQFSGLIPDELGNLTNLTGLELASNKFTGSLPSTLARLIYLEKVRLCDNNFSGIIPEYIGNWSRLRKLHLHASGLKGPIPDAVARLENLTHLSISDTTGIHSFPNISSKVIQSLILRNVSLSGSIPPYIWSKKLKTLYLTGNRLSGDIESGGFLNSESNMYLIFLVVSHSDLSYNNFSWSSICREKITGLLPCAGPISCTRNQRFLHINCGGDSIVTTDFSYKTKHEADNNSTKASTNHHFKNWGISNTGDFMDDDTNDDTYTISATSMTPLGDSHGLYKTARRSALSLVYYAFCLENGDYNVSLHFMEIQFSEEKPHSRLGRRIFDVYVQGKLFLRDFNIKEEANGTFKPVIKKLKAVVTDHMLEIRLYWAGKGTNLIPSRGNYGPLISAISFVSFVAEKIKHHIYPIIFGATGALVTMILLALGITRRRCRLDNNTRERDLRAQGLQTLCFTWRQLQAATNDFDQANKLGEGGFGCVFKGELSDGTIIAVKQLSSKSCQGNREFVNEIGMISGLNHPNLVKLCGCCVKKDQLLLVYEYMENNSLALALFGKSSTKLEWAMRQKICVGIARGLAFLHEGSVVRMVHRDIKTTNVLLDADLNAKISDFGLARLHEEEHSHISTKIAGTIGYMAPEYALWGQLTEKADVYSFGVVAMEIVSGKSNTKHKGSADHVSLINWALMLQQTGDIMDIVDPVLEGDFNSKEAVRMIKVALVCTHSSPSLRPTMSEAVQMLDGEIEVTQVMSDPGLYGHNWSISKLRDADTHASSSTSGVTDQTASTMKSSVSGSDLYPSYPESVILNSTVELPSSSIFSSTLTTSASPALHPDELKALGEIATTLGIKRLNLSDGDPCLLKTLKLGVVSNPDSDVENIILCDCSFNNNMTCHIIELILKSVSLSGKLPPELAKLQHLQKINLCRNYLSGSIPMEWASMPNLTSISFCANRLSGPLPPGLQNFKSLKFLGVEANQFSGPIPDELGNMINLTGLELASNQFTGSLPSSLARLVNLEKFRISENNFSGTIPEYIGNWSRLTRLDLQASGLKGPFPDAVARLENLTNLFISDMTGINSFPNISSQAIKDLDLSFNKLTGEVLGINPVPKFTYLTGNMLSGEIKSGVYLNSRSNIDLSYNNFSLPFSCQERSNINTYRSSSLKNTLTGLLPCADKRSLHINCGGETVTVTNSIGKITYQADNSDQVKAATNQHFKNWGISNTGDFMDDNRDEDTYIISTSLTLPGDSPDLYKTARRSALSLVYYAFCLENGEYNLKLHFMEIQFSDQELYSRLGRRIFDVYVQGKLFLRDFNIRQEANGTLKSIVKELKAVNVTDHKLEIWLYWAGKGTTLIPKRGNYGPLISAISLCHSLEQHCGVEKTKHHINYPLIFGVTGPLVAIIFLALGIFYAHRKFRQGKKKRERDLRARGLQTVCFTWRQLQAATNDFDEANKLGEGGFGSVFKGELPDGTIIAVKQLSSKSCQGNREFVNEIGMISGLNHPNLVKLYGCCVEKDQLLLVYEYMENNSLALALSGKSSLKLDWAARKKICVGIGKGLEFLHEGAAMRMIHRDIKTPNVLLDADLSAKISDFGLARLHEEEHTHISTKIAGTIGYMAPEYALMGHLTEKADVYSFGVVAMEIVSGKSNTTQKGSDDNAPLIKWAMTLQQKGDIMEIVDPKLEGEFNSLEAERMIKVALVCTNATPSLRPLMSEAVKMLEGEMEIPQIMSGPAVYGHDLNFSKLMEIQHPCLAMVCPHLIKNQPPQTPQQMHALEEIATTLGIKRVNLSYKDPCDSQSLMIIKQADRNLEVNNTIACDCSFNNNMTCHITELSLVNLTLVGKVPPELAKLRHLRSTDLSANYLTGTIPLQWVSMPYLTFMLAPSLCLTLILHIHDLRITLNILAAGSAGIVCLGIYQLAFLYVLSLIQVCISLPYIEWAMRQKICVGIARGLAFLHEGSIVRMVHRDIKTTNVLLDADLNAKISDFGLARLHEEEHSHISTKIAGTIVYMAPEYALWGQLTEKADVRHCFGVVAMEIVSGKSNTKHKGSADHVSLINWALTLQQTGDIMDIVDPVLDGDFNSKEAVRMIKVALVCTHSSPSLRPTMSEAVQMLEGEIEVTQVMSDHGLYGHNWSISKLRDADTHASLNIYGVTDQTASTMKSSVSASDLYPLYPESLILNST</sequence>
<evidence type="ECO:0000259" key="22">
    <source>
        <dbReference type="PROSITE" id="PS50011"/>
    </source>
</evidence>
<evidence type="ECO:0000256" key="21">
    <source>
        <dbReference type="SAM" id="Phobius"/>
    </source>
</evidence>
<evidence type="ECO:0000313" key="23">
    <source>
        <dbReference type="EMBL" id="KAH0893749.1"/>
    </source>
</evidence>
<evidence type="ECO:0000313" key="24">
    <source>
        <dbReference type="Proteomes" id="UP000824890"/>
    </source>
</evidence>
<keyword evidence="5" id="KW-0433">Leucine-rich repeat</keyword>
<keyword evidence="24" id="KW-1185">Reference proteome</keyword>
<protein>
    <recommendedName>
        <fullName evidence="2">non-specific serine/threonine protein kinase</fullName>
        <ecNumber evidence="2">2.7.11.1</ecNumber>
    </recommendedName>
</protein>
<dbReference type="InterPro" id="IPR001611">
    <property type="entry name" value="Leu-rich_rpt"/>
</dbReference>
<evidence type="ECO:0000256" key="2">
    <source>
        <dbReference type="ARBA" id="ARBA00012513"/>
    </source>
</evidence>
<feature type="transmembrane region" description="Helical" evidence="21">
    <location>
        <begin position="408"/>
        <end position="429"/>
    </location>
</feature>
<keyword evidence="9" id="KW-0677">Repeat</keyword>
<organism evidence="23 24">
    <name type="scientific">Brassica napus</name>
    <name type="common">Rape</name>
    <dbReference type="NCBI Taxonomy" id="3708"/>
    <lineage>
        <taxon>Eukaryota</taxon>
        <taxon>Viridiplantae</taxon>
        <taxon>Streptophyta</taxon>
        <taxon>Embryophyta</taxon>
        <taxon>Tracheophyta</taxon>
        <taxon>Spermatophyta</taxon>
        <taxon>Magnoliopsida</taxon>
        <taxon>eudicotyledons</taxon>
        <taxon>Gunneridae</taxon>
        <taxon>Pentapetalae</taxon>
        <taxon>rosids</taxon>
        <taxon>malvids</taxon>
        <taxon>Brassicales</taxon>
        <taxon>Brassicaceae</taxon>
        <taxon>Brassiceae</taxon>
        <taxon>Brassica</taxon>
    </lineage>
</organism>
<feature type="transmembrane region" description="Helical" evidence="21">
    <location>
        <begin position="1863"/>
        <end position="1881"/>
    </location>
</feature>
<keyword evidence="15" id="KW-0675">Receptor</keyword>
<keyword evidence="3" id="KW-0723">Serine/threonine-protein kinase</keyword>
<evidence type="ECO:0000256" key="15">
    <source>
        <dbReference type="ARBA" id="ARBA00023170"/>
    </source>
</evidence>
<keyword evidence="6" id="KW-0808">Transferase</keyword>
<dbReference type="EC" id="2.7.11.1" evidence="2"/>
<keyword evidence="12 19" id="KW-0067">ATP-binding</keyword>
<dbReference type="Proteomes" id="UP000824890">
    <property type="component" value="Unassembled WGS sequence"/>
</dbReference>
<dbReference type="SUPFAM" id="SSF52058">
    <property type="entry name" value="L domain-like"/>
    <property type="match status" value="3"/>
</dbReference>
<evidence type="ECO:0000256" key="16">
    <source>
        <dbReference type="ARBA" id="ARBA00023180"/>
    </source>
</evidence>
<evidence type="ECO:0000256" key="11">
    <source>
        <dbReference type="ARBA" id="ARBA00022777"/>
    </source>
</evidence>
<comment type="catalytic activity">
    <reaction evidence="18">
        <text>L-seryl-[protein] + ATP = O-phospho-L-seryl-[protein] + ADP + H(+)</text>
        <dbReference type="Rhea" id="RHEA:17989"/>
        <dbReference type="Rhea" id="RHEA-COMP:9863"/>
        <dbReference type="Rhea" id="RHEA-COMP:11604"/>
        <dbReference type="ChEBI" id="CHEBI:15378"/>
        <dbReference type="ChEBI" id="CHEBI:29999"/>
        <dbReference type="ChEBI" id="CHEBI:30616"/>
        <dbReference type="ChEBI" id="CHEBI:83421"/>
        <dbReference type="ChEBI" id="CHEBI:456216"/>
        <dbReference type="EC" id="2.7.11.1"/>
    </reaction>
</comment>
<gene>
    <name evidence="23" type="ORF">HID58_056178</name>
</gene>
<dbReference type="Pfam" id="PF00069">
    <property type="entry name" value="Pkinase"/>
    <property type="match status" value="1"/>
</dbReference>
<dbReference type="Gene3D" id="1.10.510.10">
    <property type="entry name" value="Transferase(Phosphotransferase) domain 1"/>
    <property type="match status" value="3"/>
</dbReference>
<comment type="catalytic activity">
    <reaction evidence="17">
        <text>L-threonyl-[protein] + ATP = O-phospho-L-threonyl-[protein] + ADP + H(+)</text>
        <dbReference type="Rhea" id="RHEA:46608"/>
        <dbReference type="Rhea" id="RHEA-COMP:11060"/>
        <dbReference type="Rhea" id="RHEA-COMP:11605"/>
        <dbReference type="ChEBI" id="CHEBI:15378"/>
        <dbReference type="ChEBI" id="CHEBI:30013"/>
        <dbReference type="ChEBI" id="CHEBI:30616"/>
        <dbReference type="ChEBI" id="CHEBI:61977"/>
        <dbReference type="ChEBI" id="CHEBI:456216"/>
        <dbReference type="EC" id="2.7.11.1"/>
    </reaction>
</comment>
<dbReference type="InterPro" id="IPR011009">
    <property type="entry name" value="Kinase-like_dom_sf"/>
</dbReference>
<dbReference type="PROSITE" id="PS00108">
    <property type="entry name" value="PROTEIN_KINASE_ST"/>
    <property type="match status" value="3"/>
</dbReference>
<feature type="region of interest" description="Disordered" evidence="20">
    <location>
        <begin position="767"/>
        <end position="789"/>
    </location>
</feature>
<dbReference type="CDD" id="cd14066">
    <property type="entry name" value="STKc_IRAK"/>
    <property type="match status" value="2"/>
</dbReference>
<keyword evidence="16" id="KW-0325">Glycoprotein</keyword>
<evidence type="ECO:0000256" key="1">
    <source>
        <dbReference type="ARBA" id="ARBA00004479"/>
    </source>
</evidence>
<dbReference type="InterPro" id="IPR001245">
    <property type="entry name" value="Ser-Thr/Tyr_kinase_cat_dom"/>
</dbReference>
<dbReference type="EMBL" id="JAGKQM010000013">
    <property type="protein sequence ID" value="KAH0893749.1"/>
    <property type="molecule type" value="Genomic_DNA"/>
</dbReference>
<feature type="binding site" evidence="19">
    <location>
        <position position="1465"/>
    </location>
    <ligand>
        <name>ATP</name>
        <dbReference type="ChEBI" id="CHEBI:30616"/>
    </ligand>
</feature>
<dbReference type="PROSITE" id="PS00107">
    <property type="entry name" value="PROTEIN_KINASE_ATP"/>
    <property type="match status" value="2"/>
</dbReference>
<keyword evidence="14 21" id="KW-0472">Membrane</keyword>
<evidence type="ECO:0000256" key="17">
    <source>
        <dbReference type="ARBA" id="ARBA00047899"/>
    </source>
</evidence>
<comment type="caution">
    <text evidence="23">The sequence shown here is derived from an EMBL/GenBank/DDBJ whole genome shotgun (WGS) entry which is preliminary data.</text>
</comment>
<dbReference type="InterPro" id="IPR051824">
    <property type="entry name" value="LRR_Rcpt-Like_S/T_Kinase"/>
</dbReference>
<dbReference type="Gene3D" id="3.30.200.20">
    <property type="entry name" value="Phosphorylase Kinase, domain 1"/>
    <property type="match status" value="2"/>
</dbReference>
<feature type="transmembrane region" description="Helical" evidence="21">
    <location>
        <begin position="1379"/>
        <end position="1401"/>
    </location>
</feature>
<name>A0ABQ8AMG5_BRANA</name>
<keyword evidence="8" id="KW-0732">Signal</keyword>
<evidence type="ECO:0000256" key="5">
    <source>
        <dbReference type="ARBA" id="ARBA00022614"/>
    </source>
</evidence>
<accession>A0ABQ8AMG5</accession>
<dbReference type="SMART" id="SM00220">
    <property type="entry name" value="S_TKc"/>
    <property type="match status" value="2"/>
</dbReference>
<dbReference type="Pfam" id="PF07714">
    <property type="entry name" value="PK_Tyr_Ser-Thr"/>
    <property type="match status" value="2"/>
</dbReference>
<dbReference type="Pfam" id="PF00560">
    <property type="entry name" value="LRR_1"/>
    <property type="match status" value="2"/>
</dbReference>
<evidence type="ECO:0000256" key="19">
    <source>
        <dbReference type="PROSITE-ProRule" id="PRU10141"/>
    </source>
</evidence>
<dbReference type="InterPro" id="IPR032675">
    <property type="entry name" value="LRR_dom_sf"/>
</dbReference>
<evidence type="ECO:0000256" key="4">
    <source>
        <dbReference type="ARBA" id="ARBA00022553"/>
    </source>
</evidence>
<feature type="domain" description="Protein kinase" evidence="22">
    <location>
        <begin position="1437"/>
        <end position="1715"/>
    </location>
</feature>
<keyword evidence="10 19" id="KW-0547">Nucleotide-binding</keyword>